<dbReference type="InterPro" id="IPR000868">
    <property type="entry name" value="Isochorismatase-like_dom"/>
</dbReference>
<evidence type="ECO:0000256" key="4">
    <source>
        <dbReference type="ARBA" id="ARBA00022801"/>
    </source>
</evidence>
<comment type="similarity">
    <text evidence="1">Belongs to the isochorismatase family.</text>
</comment>
<keyword evidence="2" id="KW-0662">Pyridine nucleotide biosynthesis</keyword>
<keyword evidence="10" id="KW-1185">Reference proteome</keyword>
<dbReference type="InterPro" id="IPR052347">
    <property type="entry name" value="Isochorismatase_Nicotinamidase"/>
</dbReference>
<dbReference type="EC" id="3.5.1.19" evidence="6"/>
<dbReference type="PANTHER" id="PTHR11080:SF2">
    <property type="entry name" value="LD05707P"/>
    <property type="match status" value="1"/>
</dbReference>
<dbReference type="Pfam" id="PF00857">
    <property type="entry name" value="Isochorismatase"/>
    <property type="match status" value="1"/>
</dbReference>
<dbReference type="CDD" id="cd00431">
    <property type="entry name" value="cysteine_hydrolases"/>
    <property type="match status" value="1"/>
</dbReference>
<dbReference type="PANTHER" id="PTHR11080">
    <property type="entry name" value="PYRAZINAMIDASE/NICOTINAMIDASE"/>
    <property type="match status" value="1"/>
</dbReference>
<keyword evidence="3" id="KW-0479">Metal-binding</keyword>
<protein>
    <recommendedName>
        <fullName evidence="6">nicotinamidase</fullName>
        <ecNumber evidence="6">3.5.1.19</ecNumber>
    </recommendedName>
    <alternativeName>
        <fullName evidence="7">Nicotinamide deamidase</fullName>
    </alternativeName>
</protein>
<dbReference type="EMBL" id="FNJW01000008">
    <property type="protein sequence ID" value="SDQ09392.1"/>
    <property type="molecule type" value="Genomic_DNA"/>
</dbReference>
<dbReference type="Proteomes" id="UP000199481">
    <property type="component" value="Unassembled WGS sequence"/>
</dbReference>
<evidence type="ECO:0000256" key="2">
    <source>
        <dbReference type="ARBA" id="ARBA00022642"/>
    </source>
</evidence>
<evidence type="ECO:0000256" key="1">
    <source>
        <dbReference type="ARBA" id="ARBA00006336"/>
    </source>
</evidence>
<evidence type="ECO:0000256" key="6">
    <source>
        <dbReference type="ARBA" id="ARBA00039017"/>
    </source>
</evidence>
<dbReference type="GO" id="GO:0019363">
    <property type="term" value="P:pyridine nucleotide biosynthetic process"/>
    <property type="evidence" value="ECO:0007669"/>
    <property type="project" value="UniProtKB-KW"/>
</dbReference>
<dbReference type="OrthoDB" id="9796485at2"/>
<dbReference type="InterPro" id="IPR036380">
    <property type="entry name" value="Isochorismatase-like_sf"/>
</dbReference>
<evidence type="ECO:0000256" key="5">
    <source>
        <dbReference type="ARBA" id="ARBA00037900"/>
    </source>
</evidence>
<dbReference type="RefSeq" id="WP_035022995.1">
    <property type="nucleotide sequence ID" value="NZ_CP084916.1"/>
</dbReference>
<dbReference type="Gene3D" id="3.40.50.850">
    <property type="entry name" value="Isochorismatase-like"/>
    <property type="match status" value="1"/>
</dbReference>
<feature type="domain" description="Isochorismatase-like" evidence="8">
    <location>
        <begin position="5"/>
        <end position="173"/>
    </location>
</feature>
<keyword evidence="4" id="KW-0378">Hydrolase</keyword>
<dbReference type="AlphaFoldDB" id="A0A1H0Y2L0"/>
<dbReference type="GO" id="GO:0046872">
    <property type="term" value="F:metal ion binding"/>
    <property type="evidence" value="ECO:0007669"/>
    <property type="project" value="UniProtKB-KW"/>
</dbReference>
<dbReference type="SUPFAM" id="SSF52499">
    <property type="entry name" value="Isochorismatase-like hydrolases"/>
    <property type="match status" value="1"/>
</dbReference>
<evidence type="ECO:0000256" key="3">
    <source>
        <dbReference type="ARBA" id="ARBA00022723"/>
    </source>
</evidence>
<name>A0A1H0Y2L0_9LACT</name>
<dbReference type="GO" id="GO:0008936">
    <property type="term" value="F:nicotinamidase activity"/>
    <property type="evidence" value="ECO:0007669"/>
    <property type="project" value="UniProtKB-EC"/>
</dbReference>
<evidence type="ECO:0000259" key="8">
    <source>
        <dbReference type="Pfam" id="PF00857"/>
    </source>
</evidence>
<reference evidence="10" key="1">
    <citation type="submission" date="2016-10" db="EMBL/GenBank/DDBJ databases">
        <authorList>
            <person name="Varghese N."/>
            <person name="Submissions S."/>
        </authorList>
    </citation>
    <scope>NUCLEOTIDE SEQUENCE [LARGE SCALE GENOMIC DNA]</scope>
    <source>
        <strain evidence="10">MPL-11</strain>
    </source>
</reference>
<organism evidence="9 10">
    <name type="scientific">Carnobacterium viridans</name>
    <dbReference type="NCBI Taxonomy" id="174587"/>
    <lineage>
        <taxon>Bacteria</taxon>
        <taxon>Bacillati</taxon>
        <taxon>Bacillota</taxon>
        <taxon>Bacilli</taxon>
        <taxon>Lactobacillales</taxon>
        <taxon>Carnobacteriaceae</taxon>
        <taxon>Carnobacterium</taxon>
    </lineage>
</organism>
<evidence type="ECO:0000313" key="9">
    <source>
        <dbReference type="EMBL" id="SDQ09392.1"/>
    </source>
</evidence>
<accession>A0A1H0Y2L0</accession>
<proteinExistence type="inferred from homology"/>
<evidence type="ECO:0000313" key="10">
    <source>
        <dbReference type="Proteomes" id="UP000199481"/>
    </source>
</evidence>
<comment type="pathway">
    <text evidence="5">Cofactor biosynthesis; nicotinate biosynthesis; nicotinate from nicotinamide: step 1/1.</text>
</comment>
<sequence length="180" mass="20338">MVREALLIVDMSNDFVADNGTLTVGNPAQEIVPYITALATRFLAERNLVIVSMDAHQKNDSHFELWPPHNIVETEGQQLYGALYDWFQDNKNHKNLVYKSKTNYNAFFQTDLAETLKKSEIKKVHTVGVTTDICVFLTVSGADAEGFKTAIHKQGIATFTDLGETMTNHMKRCFHTEIIE</sequence>
<evidence type="ECO:0000256" key="7">
    <source>
        <dbReference type="ARBA" id="ARBA00043224"/>
    </source>
</evidence>
<gene>
    <name evidence="9" type="ORF">SAMN04487752_0659</name>
</gene>